<feature type="compositionally biased region" description="Polar residues" evidence="1">
    <location>
        <begin position="131"/>
        <end position="141"/>
    </location>
</feature>
<sequence length="178" mass="17637">MKKIALVVAVSLALAACHDNTADIARAQAAQAAAVAPAAVPGQPQTVVVQQPAQQSSTGDLLTGAALGAMAMHMFSGSSRSSTPAPSSTHTIERRTVIKEVERPAAKPATPTVAAAAPTPAPAKAPAGYGSSFSKPSAPTYGSSFSKPSSGSSFSSSRSSGSSFGSSRSSSSSFGGRR</sequence>
<dbReference type="RefSeq" id="WP_310839525.1">
    <property type="nucleotide sequence ID" value="NZ_JAVLSJ010000001.1"/>
</dbReference>
<dbReference type="Proteomes" id="UP001246576">
    <property type="component" value="Unassembled WGS sequence"/>
</dbReference>
<organism evidence="3 4">
    <name type="scientific">Herbaspirillum huttiense subsp. lycopersici</name>
    <dbReference type="NCBI Taxonomy" id="3074428"/>
    <lineage>
        <taxon>Bacteria</taxon>
        <taxon>Pseudomonadati</taxon>
        <taxon>Pseudomonadota</taxon>
        <taxon>Betaproteobacteria</taxon>
        <taxon>Burkholderiales</taxon>
        <taxon>Oxalobacteraceae</taxon>
        <taxon>Herbaspirillum</taxon>
    </lineage>
</organism>
<evidence type="ECO:0000256" key="2">
    <source>
        <dbReference type="SAM" id="SignalP"/>
    </source>
</evidence>
<feature type="compositionally biased region" description="Low complexity" evidence="1">
    <location>
        <begin position="142"/>
        <end position="178"/>
    </location>
</feature>
<evidence type="ECO:0000256" key="1">
    <source>
        <dbReference type="SAM" id="MobiDB-lite"/>
    </source>
</evidence>
<feature type="compositionally biased region" description="Low complexity" evidence="1">
    <location>
        <begin position="76"/>
        <end position="89"/>
    </location>
</feature>
<reference evidence="3" key="1">
    <citation type="submission" date="2023-09" db="EMBL/GenBank/DDBJ databases">
        <title>Description of first Herbaspirillum huttiense subsp. nephrolepsisexaltata and Herbaspirillum huttiense subsp. lycopersicon.</title>
        <authorList>
            <person name="Poudel M."/>
            <person name="Sharma A."/>
            <person name="Goss E."/>
            <person name="Tapia J.H."/>
            <person name="Harmon C.M."/>
            <person name="Jones J.B."/>
        </authorList>
    </citation>
    <scope>NUCLEOTIDE SEQUENCE</scope>
    <source>
        <strain evidence="3">SE1</strain>
    </source>
</reference>
<name>A0ABU2EG43_9BURK</name>
<dbReference type="PROSITE" id="PS51257">
    <property type="entry name" value="PROKAR_LIPOPROTEIN"/>
    <property type="match status" value="1"/>
</dbReference>
<gene>
    <name evidence="3" type="ORF">RI048_02640</name>
</gene>
<evidence type="ECO:0008006" key="5">
    <source>
        <dbReference type="Google" id="ProtNLM"/>
    </source>
</evidence>
<accession>A0ABU2EG43</accession>
<feature type="compositionally biased region" description="Low complexity" evidence="1">
    <location>
        <begin position="106"/>
        <end position="127"/>
    </location>
</feature>
<keyword evidence="2" id="KW-0732">Signal</keyword>
<feature type="signal peptide" evidence="2">
    <location>
        <begin position="1"/>
        <end position="21"/>
    </location>
</feature>
<feature type="region of interest" description="Disordered" evidence="1">
    <location>
        <begin position="76"/>
        <end position="178"/>
    </location>
</feature>
<feature type="compositionally biased region" description="Basic and acidic residues" evidence="1">
    <location>
        <begin position="91"/>
        <end position="105"/>
    </location>
</feature>
<evidence type="ECO:0000313" key="4">
    <source>
        <dbReference type="Proteomes" id="UP001246576"/>
    </source>
</evidence>
<protein>
    <recommendedName>
        <fullName evidence="5">Lipoprotein</fullName>
    </recommendedName>
</protein>
<proteinExistence type="predicted"/>
<keyword evidence="4" id="KW-1185">Reference proteome</keyword>
<feature type="chain" id="PRO_5045646268" description="Lipoprotein" evidence="2">
    <location>
        <begin position="22"/>
        <end position="178"/>
    </location>
</feature>
<evidence type="ECO:0000313" key="3">
    <source>
        <dbReference type="EMBL" id="MDR9847104.1"/>
    </source>
</evidence>
<dbReference type="EMBL" id="JAVLSJ010000001">
    <property type="protein sequence ID" value="MDR9847104.1"/>
    <property type="molecule type" value="Genomic_DNA"/>
</dbReference>
<comment type="caution">
    <text evidence="3">The sequence shown here is derived from an EMBL/GenBank/DDBJ whole genome shotgun (WGS) entry which is preliminary data.</text>
</comment>